<dbReference type="PANTHER" id="PTHR21229:SF2">
    <property type="entry name" value="RE59932P"/>
    <property type="match status" value="1"/>
</dbReference>
<evidence type="ECO:0000259" key="8">
    <source>
        <dbReference type="Pfam" id="PF06814"/>
    </source>
</evidence>
<evidence type="ECO:0000256" key="3">
    <source>
        <dbReference type="ARBA" id="ARBA00022729"/>
    </source>
</evidence>
<evidence type="ECO:0000256" key="4">
    <source>
        <dbReference type="ARBA" id="ARBA00022989"/>
    </source>
</evidence>
<evidence type="ECO:0008006" key="12">
    <source>
        <dbReference type="Google" id="ProtNLM"/>
    </source>
</evidence>
<name>D8T834_SELML</name>
<keyword evidence="3 7" id="KW-0732">Signal</keyword>
<feature type="signal peptide" evidence="7">
    <location>
        <begin position="1"/>
        <end position="28"/>
    </location>
</feature>
<evidence type="ECO:0000313" key="11">
    <source>
        <dbReference type="Proteomes" id="UP000001514"/>
    </source>
</evidence>
<feature type="transmembrane region" description="Helical" evidence="6">
    <location>
        <begin position="249"/>
        <end position="274"/>
    </location>
</feature>
<dbReference type="Pfam" id="PF21904">
    <property type="entry name" value="CAND6-7_N"/>
    <property type="match status" value="1"/>
</dbReference>
<dbReference type="InterPro" id="IPR054103">
    <property type="entry name" value="CAND6-7_N"/>
</dbReference>
<evidence type="ECO:0000256" key="1">
    <source>
        <dbReference type="ARBA" id="ARBA00004141"/>
    </source>
</evidence>
<feature type="domain" description="CAND6/7 N-terminal" evidence="9">
    <location>
        <begin position="32"/>
        <end position="163"/>
    </location>
</feature>
<dbReference type="EMBL" id="GL377688">
    <property type="protein sequence ID" value="EFJ07182.1"/>
    <property type="molecule type" value="Genomic_DNA"/>
</dbReference>
<feature type="domain" description="GOST seven transmembrane" evidence="8">
    <location>
        <begin position="181"/>
        <end position="422"/>
    </location>
</feature>
<dbReference type="KEGG" id="smo:SELMODRAFT_430027"/>
<dbReference type="GO" id="GO:0016020">
    <property type="term" value="C:membrane"/>
    <property type="evidence" value="ECO:0000318"/>
    <property type="project" value="GO_Central"/>
</dbReference>
<accession>D8T834</accession>
<dbReference type="AlphaFoldDB" id="D8T834"/>
<dbReference type="PANTHER" id="PTHR21229">
    <property type="entry name" value="LUNG SEVEN TRANSMEMBRANE RECEPTOR"/>
    <property type="match status" value="1"/>
</dbReference>
<dbReference type="Pfam" id="PF06814">
    <property type="entry name" value="GOST_TM"/>
    <property type="match status" value="1"/>
</dbReference>
<dbReference type="InterPro" id="IPR009637">
    <property type="entry name" value="GPR107/GPR108-like"/>
</dbReference>
<evidence type="ECO:0000256" key="7">
    <source>
        <dbReference type="SAM" id="SignalP"/>
    </source>
</evidence>
<feature type="transmembrane region" description="Helical" evidence="6">
    <location>
        <begin position="361"/>
        <end position="386"/>
    </location>
</feature>
<keyword evidence="4 6" id="KW-1133">Transmembrane helix</keyword>
<dbReference type="OMA" id="FVWAINI"/>
<evidence type="ECO:0000256" key="2">
    <source>
        <dbReference type="ARBA" id="ARBA00022692"/>
    </source>
</evidence>
<dbReference type="eggNOG" id="KOG2569">
    <property type="taxonomic scope" value="Eukaryota"/>
</dbReference>
<evidence type="ECO:0000256" key="6">
    <source>
        <dbReference type="SAM" id="Phobius"/>
    </source>
</evidence>
<dbReference type="Gramene" id="EFJ07182">
    <property type="protein sequence ID" value="EFJ07182"/>
    <property type="gene ID" value="SELMODRAFT_430027"/>
</dbReference>
<gene>
    <name evidence="10" type="ORF">SELMODRAFT_430027</name>
</gene>
<feature type="transmembrane region" description="Helical" evidence="6">
    <location>
        <begin position="182"/>
        <end position="200"/>
    </location>
</feature>
<dbReference type="PROSITE" id="PS51257">
    <property type="entry name" value="PROKAR_LIPOPROTEIN"/>
    <property type="match status" value="1"/>
</dbReference>
<keyword evidence="5 6" id="KW-0472">Membrane</keyword>
<feature type="transmembrane region" description="Helical" evidence="6">
    <location>
        <begin position="286"/>
        <end position="304"/>
    </location>
</feature>
<organism evidence="11">
    <name type="scientific">Selaginella moellendorffii</name>
    <name type="common">Spikemoss</name>
    <dbReference type="NCBI Taxonomy" id="88036"/>
    <lineage>
        <taxon>Eukaryota</taxon>
        <taxon>Viridiplantae</taxon>
        <taxon>Streptophyta</taxon>
        <taxon>Embryophyta</taxon>
        <taxon>Tracheophyta</taxon>
        <taxon>Lycopodiopsida</taxon>
        <taxon>Selaginellales</taxon>
        <taxon>Selaginellaceae</taxon>
        <taxon>Selaginella</taxon>
    </lineage>
</organism>
<feature type="chain" id="PRO_5003123372" description="Intimal thickness related receptor IRP domain-containing protein" evidence="7">
    <location>
        <begin position="29"/>
        <end position="447"/>
    </location>
</feature>
<dbReference type="InParanoid" id="D8T834"/>
<protein>
    <recommendedName>
        <fullName evidence="12">Intimal thickness related receptor IRP domain-containing protein</fullName>
    </recommendedName>
</protein>
<dbReference type="InterPro" id="IPR053937">
    <property type="entry name" value="GOST_TM"/>
</dbReference>
<feature type="transmembrane region" description="Helical" evidence="6">
    <location>
        <begin position="212"/>
        <end position="229"/>
    </location>
</feature>
<evidence type="ECO:0000313" key="10">
    <source>
        <dbReference type="EMBL" id="EFJ07182.1"/>
    </source>
</evidence>
<evidence type="ECO:0000259" key="9">
    <source>
        <dbReference type="Pfam" id="PF21904"/>
    </source>
</evidence>
<sequence>MARMRFPGAGLSIPLLLLLLLLAVGCRAEIRNVWIKADSRPLIVFERFGFGGRGRVEISASDLLLHSTSSKETSPPDLAQMGFFLTTEADLVQVLLDAERHASDFCVLKNSQNQVRVLFLLNQVKSNYTNVFDVADTNEYGLFFANCQPHIRVSMKVRTSMYNVDANGRKNFLPFGQTELPALYSIFALGYMVVVGLWGYVCYKQKPNVHKVHVLMLVLVVLKAVNLLAQAVDLEFTKKTGTPHGWDVVFYLFSFLRGVMVFTVIILIGTGWSILKPFLQENEKKVLMIVIPLQVLANIAAIVIDETGPSTRDWITWKQLLLLVDIVCCCAVLFPIVWSIKHLRQASRSDGKAARTLVKLTLFRQFYIIVVSYIYFTRIVVFALTAASDFKYRWMAACAREAATLAFYIFTGYKFRPAERNPYISLEEEEDEEEALQEALKDDDFEL</sequence>
<feature type="transmembrane region" description="Helical" evidence="6">
    <location>
        <begin position="320"/>
        <end position="340"/>
    </location>
</feature>
<dbReference type="Proteomes" id="UP000001514">
    <property type="component" value="Unassembled WGS sequence"/>
</dbReference>
<dbReference type="OrthoDB" id="29657at2759"/>
<keyword evidence="11" id="KW-1185">Reference proteome</keyword>
<proteinExistence type="predicted"/>
<evidence type="ECO:0000256" key="5">
    <source>
        <dbReference type="ARBA" id="ARBA00023136"/>
    </source>
</evidence>
<dbReference type="HOGENOM" id="CLU_020277_4_0_1"/>
<comment type="subcellular location">
    <subcellularLocation>
        <location evidence="1">Membrane</location>
        <topology evidence="1">Multi-pass membrane protein</topology>
    </subcellularLocation>
</comment>
<keyword evidence="2 6" id="KW-0812">Transmembrane</keyword>
<reference evidence="10 11" key="1">
    <citation type="journal article" date="2011" name="Science">
        <title>The Selaginella genome identifies genetic changes associated with the evolution of vascular plants.</title>
        <authorList>
            <person name="Banks J.A."/>
            <person name="Nishiyama T."/>
            <person name="Hasebe M."/>
            <person name="Bowman J.L."/>
            <person name="Gribskov M."/>
            <person name="dePamphilis C."/>
            <person name="Albert V.A."/>
            <person name="Aono N."/>
            <person name="Aoyama T."/>
            <person name="Ambrose B.A."/>
            <person name="Ashton N.W."/>
            <person name="Axtell M.J."/>
            <person name="Barker E."/>
            <person name="Barker M.S."/>
            <person name="Bennetzen J.L."/>
            <person name="Bonawitz N.D."/>
            <person name="Chapple C."/>
            <person name="Cheng C."/>
            <person name="Correa L.G."/>
            <person name="Dacre M."/>
            <person name="DeBarry J."/>
            <person name="Dreyer I."/>
            <person name="Elias M."/>
            <person name="Engstrom E.M."/>
            <person name="Estelle M."/>
            <person name="Feng L."/>
            <person name="Finet C."/>
            <person name="Floyd S.K."/>
            <person name="Frommer W.B."/>
            <person name="Fujita T."/>
            <person name="Gramzow L."/>
            <person name="Gutensohn M."/>
            <person name="Harholt J."/>
            <person name="Hattori M."/>
            <person name="Heyl A."/>
            <person name="Hirai T."/>
            <person name="Hiwatashi Y."/>
            <person name="Ishikawa M."/>
            <person name="Iwata M."/>
            <person name="Karol K.G."/>
            <person name="Koehler B."/>
            <person name="Kolukisaoglu U."/>
            <person name="Kubo M."/>
            <person name="Kurata T."/>
            <person name="Lalonde S."/>
            <person name="Li K."/>
            <person name="Li Y."/>
            <person name="Litt A."/>
            <person name="Lyons E."/>
            <person name="Manning G."/>
            <person name="Maruyama T."/>
            <person name="Michael T.P."/>
            <person name="Mikami K."/>
            <person name="Miyazaki S."/>
            <person name="Morinaga S."/>
            <person name="Murata T."/>
            <person name="Mueller-Roeber B."/>
            <person name="Nelson D.R."/>
            <person name="Obara M."/>
            <person name="Oguri Y."/>
            <person name="Olmstead R.G."/>
            <person name="Onodera N."/>
            <person name="Petersen B.L."/>
            <person name="Pils B."/>
            <person name="Prigge M."/>
            <person name="Rensing S.A."/>
            <person name="Riano-Pachon D.M."/>
            <person name="Roberts A.W."/>
            <person name="Sato Y."/>
            <person name="Scheller H.V."/>
            <person name="Schulz B."/>
            <person name="Schulz C."/>
            <person name="Shakirov E.V."/>
            <person name="Shibagaki N."/>
            <person name="Shinohara N."/>
            <person name="Shippen D.E."/>
            <person name="Soerensen I."/>
            <person name="Sotooka R."/>
            <person name="Sugimoto N."/>
            <person name="Sugita M."/>
            <person name="Sumikawa N."/>
            <person name="Tanurdzic M."/>
            <person name="Theissen G."/>
            <person name="Ulvskov P."/>
            <person name="Wakazuki S."/>
            <person name="Weng J.K."/>
            <person name="Willats W.W."/>
            <person name="Wipf D."/>
            <person name="Wolf P.G."/>
            <person name="Yang L."/>
            <person name="Zimmer A.D."/>
            <person name="Zhu Q."/>
            <person name="Mitros T."/>
            <person name="Hellsten U."/>
            <person name="Loque D."/>
            <person name="Otillar R."/>
            <person name="Salamov A."/>
            <person name="Schmutz J."/>
            <person name="Shapiro H."/>
            <person name="Lindquist E."/>
            <person name="Lucas S."/>
            <person name="Rokhsar D."/>
            <person name="Grigoriev I.V."/>
        </authorList>
    </citation>
    <scope>NUCLEOTIDE SEQUENCE [LARGE SCALE GENOMIC DNA]</scope>
</reference>
<dbReference type="GO" id="GO:0005794">
    <property type="term" value="C:Golgi apparatus"/>
    <property type="evidence" value="ECO:0000318"/>
    <property type="project" value="GO_Central"/>
</dbReference>